<gene>
    <name evidence="2" type="ORF">GCM10010985_52650</name>
</gene>
<comment type="caution">
    <text evidence="2">The sequence shown here is derived from an EMBL/GenBank/DDBJ whole genome shotgun (WGS) entry which is preliminary data.</text>
</comment>
<evidence type="ECO:0000256" key="1">
    <source>
        <dbReference type="SAM" id="MobiDB-lite"/>
    </source>
</evidence>
<name>A0ABQ1S3D8_9BURK</name>
<evidence type="ECO:0000313" key="2">
    <source>
        <dbReference type="EMBL" id="GGD91409.1"/>
    </source>
</evidence>
<evidence type="ECO:0000313" key="3">
    <source>
        <dbReference type="Proteomes" id="UP000597138"/>
    </source>
</evidence>
<dbReference type="EMBL" id="BMEG01000012">
    <property type="protein sequence ID" value="GGD91409.1"/>
    <property type="molecule type" value="Genomic_DNA"/>
</dbReference>
<feature type="compositionally biased region" description="Low complexity" evidence="1">
    <location>
        <begin position="100"/>
        <end position="117"/>
    </location>
</feature>
<accession>A0ABQ1S3D8</accession>
<evidence type="ECO:0008006" key="4">
    <source>
        <dbReference type="Google" id="ProtNLM"/>
    </source>
</evidence>
<reference evidence="3" key="1">
    <citation type="journal article" date="2019" name="Int. J. Syst. Evol. Microbiol.">
        <title>The Global Catalogue of Microorganisms (GCM) 10K type strain sequencing project: providing services to taxonomists for standard genome sequencing and annotation.</title>
        <authorList>
            <consortium name="The Broad Institute Genomics Platform"/>
            <consortium name="The Broad Institute Genome Sequencing Center for Infectious Disease"/>
            <person name="Wu L."/>
            <person name="Ma J."/>
        </authorList>
    </citation>
    <scope>NUCLEOTIDE SEQUENCE [LARGE SCALE GENOMIC DNA]</scope>
    <source>
        <strain evidence="3">CGMCC 1.11013</strain>
    </source>
</reference>
<sequence length="134" mass="14182">MLPASLEAASSGCVLTAVVGSIGLAVCAIPGCDASARSTPIDDTPSAIGEAFEKRKLSKLMNGNVIRNQVREGKNRACAIPKFYHRPPERSGIYGKMPCSSNPAHRSSRRPAALARRTFAHSHACPEHAPPPLP</sequence>
<dbReference type="Proteomes" id="UP000597138">
    <property type="component" value="Unassembled WGS sequence"/>
</dbReference>
<keyword evidence="3" id="KW-1185">Reference proteome</keyword>
<organism evidence="2 3">
    <name type="scientific">Caballeronia grimmiae</name>
    <dbReference type="NCBI Taxonomy" id="1071679"/>
    <lineage>
        <taxon>Bacteria</taxon>
        <taxon>Pseudomonadati</taxon>
        <taxon>Pseudomonadota</taxon>
        <taxon>Betaproteobacteria</taxon>
        <taxon>Burkholderiales</taxon>
        <taxon>Burkholderiaceae</taxon>
        <taxon>Caballeronia</taxon>
    </lineage>
</organism>
<proteinExistence type="predicted"/>
<feature type="region of interest" description="Disordered" evidence="1">
    <location>
        <begin position="94"/>
        <end position="134"/>
    </location>
</feature>
<protein>
    <recommendedName>
        <fullName evidence="4">Secreted protein</fullName>
    </recommendedName>
</protein>